<comment type="subcellular location">
    <subcellularLocation>
        <location evidence="1">Membrane</location>
        <topology evidence="1">Multi-pass membrane protein</topology>
    </subcellularLocation>
</comment>
<reference evidence="7 8" key="1">
    <citation type="submission" date="2016-01" db="EMBL/GenBank/DDBJ databases">
        <title>High potential of lignocellulose degradation of a new Verrucomicrobia species.</title>
        <authorList>
            <person name="Wang Y."/>
            <person name="Shi Y."/>
            <person name="Qiu Z."/>
            <person name="Liu S."/>
            <person name="Yang H."/>
        </authorList>
    </citation>
    <scope>NUCLEOTIDE SEQUENCE [LARGE SCALE GENOMIC DNA]</scope>
    <source>
        <strain evidence="7 8">TSB47</strain>
    </source>
</reference>
<accession>A0A178IEX2</accession>
<feature type="transmembrane region" description="Helical" evidence="5">
    <location>
        <begin position="183"/>
        <end position="204"/>
    </location>
</feature>
<keyword evidence="3 5" id="KW-1133">Transmembrane helix</keyword>
<evidence type="ECO:0000256" key="1">
    <source>
        <dbReference type="ARBA" id="ARBA00004141"/>
    </source>
</evidence>
<keyword evidence="4 5" id="KW-0472">Membrane</keyword>
<feature type="domain" description="O-antigen ligase-related" evidence="6">
    <location>
        <begin position="14"/>
        <end position="103"/>
    </location>
</feature>
<dbReference type="AlphaFoldDB" id="A0A178IEX2"/>
<evidence type="ECO:0000259" key="6">
    <source>
        <dbReference type="Pfam" id="PF04932"/>
    </source>
</evidence>
<protein>
    <recommendedName>
        <fullName evidence="6">O-antigen ligase-related domain-containing protein</fullName>
    </recommendedName>
</protein>
<comment type="caution">
    <text evidence="7">The sequence shown here is derived from an EMBL/GenBank/DDBJ whole genome shotgun (WGS) entry which is preliminary data.</text>
</comment>
<keyword evidence="2 5" id="KW-0812">Transmembrane</keyword>
<name>A0A178IEX2_9BACT</name>
<evidence type="ECO:0000313" key="8">
    <source>
        <dbReference type="Proteomes" id="UP000078486"/>
    </source>
</evidence>
<sequence length="369" mass="39839">MKSMKNTGLRIFVILVALIATNAWGRFSLAVQGDKSVTNRLTLWAGGAKMVADKPVLGWGNGSAGLNYDNWYQDLSSQTMHGSMVNSYLNIAVEWGLPALGLILFFLLAGILLCHRLAGLVSPSGRGLLAGAGAMMVFFTMVNACYSTIYNSLPLALLAAGVLIIAGFYGGRKRHIALPGPMLLSFSISLFCVLSLYLFGLASIGKDPVRISHAAAGTIWLCKPGAPQKAPDLTIVPDYKILGPCHGRRIRKLFCENMDYLHAIQVVEPGAELNNCDGGRVVVLGARVGSWGTRPPKDNQGVILVCPVAPPSAPMKIQLLFLPQADRWHVAEAWRSWARQNKCPVVFLEGDGILDEAGFQKVIDYCIDS</sequence>
<dbReference type="InterPro" id="IPR007016">
    <property type="entry name" value="O-antigen_ligase-rel_domated"/>
</dbReference>
<evidence type="ECO:0000256" key="5">
    <source>
        <dbReference type="SAM" id="Phobius"/>
    </source>
</evidence>
<dbReference type="Proteomes" id="UP000078486">
    <property type="component" value="Unassembled WGS sequence"/>
</dbReference>
<feature type="transmembrane region" description="Helical" evidence="5">
    <location>
        <begin position="155"/>
        <end position="171"/>
    </location>
</feature>
<evidence type="ECO:0000313" key="7">
    <source>
        <dbReference type="EMBL" id="OAM87705.1"/>
    </source>
</evidence>
<feature type="transmembrane region" description="Helical" evidence="5">
    <location>
        <begin position="127"/>
        <end position="149"/>
    </location>
</feature>
<feature type="transmembrane region" description="Helical" evidence="5">
    <location>
        <begin position="95"/>
        <end position="115"/>
    </location>
</feature>
<dbReference type="EMBL" id="LRRQ01000160">
    <property type="protein sequence ID" value="OAM87705.1"/>
    <property type="molecule type" value="Genomic_DNA"/>
</dbReference>
<gene>
    <name evidence="7" type="ORF">AW736_20760</name>
</gene>
<proteinExistence type="predicted"/>
<dbReference type="Pfam" id="PF04932">
    <property type="entry name" value="Wzy_C"/>
    <property type="match status" value="1"/>
</dbReference>
<keyword evidence="8" id="KW-1185">Reference proteome</keyword>
<evidence type="ECO:0000256" key="3">
    <source>
        <dbReference type="ARBA" id="ARBA00022989"/>
    </source>
</evidence>
<dbReference type="GO" id="GO:0016020">
    <property type="term" value="C:membrane"/>
    <property type="evidence" value="ECO:0007669"/>
    <property type="project" value="UniProtKB-SubCell"/>
</dbReference>
<evidence type="ECO:0000256" key="2">
    <source>
        <dbReference type="ARBA" id="ARBA00022692"/>
    </source>
</evidence>
<evidence type="ECO:0000256" key="4">
    <source>
        <dbReference type="ARBA" id="ARBA00023136"/>
    </source>
</evidence>
<organism evidence="7 8">
    <name type="scientific">Termitidicoccus mucosus</name>
    <dbReference type="NCBI Taxonomy" id="1184151"/>
    <lineage>
        <taxon>Bacteria</taxon>
        <taxon>Pseudomonadati</taxon>
        <taxon>Verrucomicrobiota</taxon>
        <taxon>Opitutia</taxon>
        <taxon>Opitutales</taxon>
        <taxon>Opitutaceae</taxon>
        <taxon>Termitidicoccus</taxon>
    </lineage>
</organism>